<name>A0ABV7H9E4_9BURK</name>
<dbReference type="PANTHER" id="PTHR43004">
    <property type="entry name" value="TRK SYSTEM POTASSIUM UPTAKE PROTEIN"/>
    <property type="match status" value="1"/>
</dbReference>
<organism evidence="6 7">
    <name type="scientific">Piscinibacterium candidicorallinum</name>
    <dbReference type="NCBI Taxonomy" id="1793872"/>
    <lineage>
        <taxon>Bacteria</taxon>
        <taxon>Pseudomonadati</taxon>
        <taxon>Pseudomonadota</taxon>
        <taxon>Betaproteobacteria</taxon>
        <taxon>Burkholderiales</taxon>
        <taxon>Piscinibacterium</taxon>
    </lineage>
</organism>
<feature type="region of interest" description="Disordered" evidence="4">
    <location>
        <begin position="539"/>
        <end position="562"/>
    </location>
</feature>
<feature type="domain" description="FAD-binding" evidence="5">
    <location>
        <begin position="22"/>
        <end position="368"/>
    </location>
</feature>
<keyword evidence="2" id="KW-0285">Flavoprotein</keyword>
<dbReference type="InterPro" id="IPR002938">
    <property type="entry name" value="FAD-bd"/>
</dbReference>
<dbReference type="NCBIfam" id="NF006002">
    <property type="entry name" value="PRK08132.1"/>
    <property type="match status" value="1"/>
</dbReference>
<dbReference type="Gene3D" id="3.50.50.60">
    <property type="entry name" value="FAD/NAD(P)-binding domain"/>
    <property type="match status" value="1"/>
</dbReference>
<proteinExistence type="predicted"/>
<dbReference type="SUPFAM" id="SSF51905">
    <property type="entry name" value="FAD/NAD(P)-binding domain"/>
    <property type="match status" value="1"/>
</dbReference>
<dbReference type="RefSeq" id="WP_377304277.1">
    <property type="nucleotide sequence ID" value="NZ_CP180191.1"/>
</dbReference>
<keyword evidence="3" id="KW-0274">FAD</keyword>
<dbReference type="InterPro" id="IPR036188">
    <property type="entry name" value="FAD/NAD-bd_sf"/>
</dbReference>
<comment type="cofactor">
    <cofactor evidence="1">
        <name>FAD</name>
        <dbReference type="ChEBI" id="CHEBI:57692"/>
    </cofactor>
</comment>
<feature type="compositionally biased region" description="Basic and acidic residues" evidence="4">
    <location>
        <begin position="553"/>
        <end position="562"/>
    </location>
</feature>
<dbReference type="InterPro" id="IPR050641">
    <property type="entry name" value="RIFMO-like"/>
</dbReference>
<evidence type="ECO:0000256" key="2">
    <source>
        <dbReference type="ARBA" id="ARBA00022630"/>
    </source>
</evidence>
<evidence type="ECO:0000313" key="6">
    <source>
        <dbReference type="EMBL" id="MFC3148196.1"/>
    </source>
</evidence>
<dbReference type="PRINTS" id="PR00420">
    <property type="entry name" value="RNGMNOXGNASE"/>
</dbReference>
<sequence length="562" mass="61469">MALDLSYRRSADQDAAQPALHPVVVVGAGPVGLSLAIDLAQRGQRVVVLDADAALSVGSRAICFAKRTLEIFDALGVGEAMVARGVSWNVGRVFHGQRSLYSFNLLPEPGHQRPAFINLQQYVVEQLLVERAIALGVDLRWMNCVTAVEQHGAYVQLGIDTPDGPYTLQALYLAACDGARSTVRERMGLSWTGRQFQDRFLIADVRIDEDLFPDGATERWFWFDPPFHPGGSVLLHKQPGYVWRIDFQLGWGADPEAERQPDAIIPRVKAMLKLGFGRDIPFSLEWASVYTFACQRMARFVHGRVLFAGDAAHRVSPFGARGANSGIQDADNLGWKLDAVLRGRASTALLASYGTEREAAADENLRNSTRSTDFITPKSDASRVLRDAVLHLARRHRFAQRLVNSGRLSSPSAYVDSPLSTLAADEARFDGGPVPGAPIADAPLLARSGERQWLLAALRQAARGRCTLLLWGAMPDWLQAFDLGVIAVGGSWLDETGLATRRFDAQPGTAYLLRPDLHVAARWRSLRPEQLAEALSTLTGHRAAAPRGAVSDAPEHAMEQHP</sequence>
<evidence type="ECO:0000256" key="4">
    <source>
        <dbReference type="SAM" id="MobiDB-lite"/>
    </source>
</evidence>
<protein>
    <submittedName>
        <fullName evidence="6">FAD-dependent oxidoreductase</fullName>
    </submittedName>
</protein>
<dbReference type="Proteomes" id="UP001595556">
    <property type="component" value="Unassembled WGS sequence"/>
</dbReference>
<dbReference type="Pfam" id="PF01494">
    <property type="entry name" value="FAD_binding_3"/>
    <property type="match status" value="1"/>
</dbReference>
<dbReference type="PANTHER" id="PTHR43004:SF19">
    <property type="entry name" value="BINDING MONOOXYGENASE, PUTATIVE (JCVI)-RELATED"/>
    <property type="match status" value="1"/>
</dbReference>
<evidence type="ECO:0000256" key="1">
    <source>
        <dbReference type="ARBA" id="ARBA00001974"/>
    </source>
</evidence>
<gene>
    <name evidence="6" type="ORF">ACFOEN_11130</name>
</gene>
<reference evidence="7" key="1">
    <citation type="journal article" date="2019" name="Int. J. Syst. Evol. Microbiol.">
        <title>The Global Catalogue of Microorganisms (GCM) 10K type strain sequencing project: providing services to taxonomists for standard genome sequencing and annotation.</title>
        <authorList>
            <consortium name="The Broad Institute Genomics Platform"/>
            <consortium name="The Broad Institute Genome Sequencing Center for Infectious Disease"/>
            <person name="Wu L."/>
            <person name="Ma J."/>
        </authorList>
    </citation>
    <scope>NUCLEOTIDE SEQUENCE [LARGE SCALE GENOMIC DNA]</scope>
    <source>
        <strain evidence="7">KCTC 52168</strain>
    </source>
</reference>
<dbReference type="EMBL" id="JBHRTI010000004">
    <property type="protein sequence ID" value="MFC3148196.1"/>
    <property type="molecule type" value="Genomic_DNA"/>
</dbReference>
<evidence type="ECO:0000256" key="3">
    <source>
        <dbReference type="ARBA" id="ARBA00022827"/>
    </source>
</evidence>
<evidence type="ECO:0000313" key="7">
    <source>
        <dbReference type="Proteomes" id="UP001595556"/>
    </source>
</evidence>
<keyword evidence="7" id="KW-1185">Reference proteome</keyword>
<accession>A0ABV7H9E4</accession>
<dbReference type="Gene3D" id="3.40.30.120">
    <property type="match status" value="1"/>
</dbReference>
<evidence type="ECO:0000259" key="5">
    <source>
        <dbReference type="Pfam" id="PF01494"/>
    </source>
</evidence>
<dbReference type="Gene3D" id="3.30.70.2450">
    <property type="match status" value="1"/>
</dbReference>
<comment type="caution">
    <text evidence="6">The sequence shown here is derived from an EMBL/GenBank/DDBJ whole genome shotgun (WGS) entry which is preliminary data.</text>
</comment>